<evidence type="ECO:0000313" key="1">
    <source>
        <dbReference type="EMBL" id="CAI5439986.1"/>
    </source>
</evidence>
<organism evidence="1 2">
    <name type="scientific">Caenorhabditis angaria</name>
    <dbReference type="NCBI Taxonomy" id="860376"/>
    <lineage>
        <taxon>Eukaryota</taxon>
        <taxon>Metazoa</taxon>
        <taxon>Ecdysozoa</taxon>
        <taxon>Nematoda</taxon>
        <taxon>Chromadorea</taxon>
        <taxon>Rhabditida</taxon>
        <taxon>Rhabditina</taxon>
        <taxon>Rhabditomorpha</taxon>
        <taxon>Rhabditoidea</taxon>
        <taxon>Rhabditidae</taxon>
        <taxon>Peloderinae</taxon>
        <taxon>Caenorhabditis</taxon>
    </lineage>
</organism>
<name>A0A9P1I9B1_9PELO</name>
<comment type="caution">
    <text evidence="1">The sequence shown here is derived from an EMBL/GenBank/DDBJ whole genome shotgun (WGS) entry which is preliminary data.</text>
</comment>
<accession>A0A9P1I9B1</accession>
<evidence type="ECO:0000313" key="2">
    <source>
        <dbReference type="Proteomes" id="UP001152747"/>
    </source>
</evidence>
<proteinExistence type="predicted"/>
<dbReference type="AlphaFoldDB" id="A0A9P1I9B1"/>
<dbReference type="EMBL" id="CANHGI010000001">
    <property type="protein sequence ID" value="CAI5439986.1"/>
    <property type="molecule type" value="Genomic_DNA"/>
</dbReference>
<keyword evidence="2" id="KW-1185">Reference proteome</keyword>
<gene>
    <name evidence="1" type="ORF">CAMP_LOCUS2623</name>
</gene>
<sequence>MPRKQKIVADDNWRQDDLSIGWFDIPLEMREMVINEMDVKTRSNIKIRRYLHREIWIGLGERFDEDTPHYHYCLEFINDLKSSEPQTKVVYHTVQREWVVDDYYEDLKKRNEMDEN</sequence>
<protein>
    <submittedName>
        <fullName evidence="1">Uncharacterized protein</fullName>
    </submittedName>
</protein>
<dbReference type="Proteomes" id="UP001152747">
    <property type="component" value="Unassembled WGS sequence"/>
</dbReference>
<reference evidence="1" key="1">
    <citation type="submission" date="2022-11" db="EMBL/GenBank/DDBJ databases">
        <authorList>
            <person name="Kikuchi T."/>
        </authorList>
    </citation>
    <scope>NUCLEOTIDE SEQUENCE</scope>
    <source>
        <strain evidence="1">PS1010</strain>
    </source>
</reference>